<reference evidence="2 3" key="1">
    <citation type="submission" date="2021-01" db="EMBL/GenBank/DDBJ databases">
        <title>Genome public.</title>
        <authorList>
            <person name="Liu C."/>
            <person name="Sun Q."/>
        </authorList>
    </citation>
    <scope>NUCLEOTIDE SEQUENCE [LARGE SCALE GENOMIC DNA]</scope>
    <source>
        <strain evidence="2 3">YIM B02515</strain>
    </source>
</reference>
<proteinExistence type="predicted"/>
<organism evidence="2 3">
    <name type="scientific">Clostridium rhizosphaerae</name>
    <dbReference type="NCBI Taxonomy" id="2803861"/>
    <lineage>
        <taxon>Bacteria</taxon>
        <taxon>Bacillati</taxon>
        <taxon>Bacillota</taxon>
        <taxon>Clostridia</taxon>
        <taxon>Eubacteriales</taxon>
        <taxon>Clostridiaceae</taxon>
        <taxon>Clostridium</taxon>
    </lineage>
</organism>
<name>A0ABS1TGY8_9CLOT</name>
<dbReference type="RefSeq" id="WP_202751264.1">
    <property type="nucleotide sequence ID" value="NZ_JAESWC010000023.1"/>
</dbReference>
<dbReference type="Proteomes" id="UP000632377">
    <property type="component" value="Unassembled WGS sequence"/>
</dbReference>
<accession>A0ABS1TGY8</accession>
<comment type="caution">
    <text evidence="2">The sequence shown here is derived from an EMBL/GenBank/DDBJ whole genome shotgun (WGS) entry which is preliminary data.</text>
</comment>
<evidence type="ECO:0000313" key="2">
    <source>
        <dbReference type="EMBL" id="MBL4938501.1"/>
    </source>
</evidence>
<evidence type="ECO:0000313" key="3">
    <source>
        <dbReference type="Proteomes" id="UP000632377"/>
    </source>
</evidence>
<dbReference type="Gene3D" id="1.25.40.750">
    <property type="entry name" value="Domain of unknown function DUF5071"/>
    <property type="match status" value="1"/>
</dbReference>
<evidence type="ECO:0000259" key="1">
    <source>
        <dbReference type="Pfam" id="PF16804"/>
    </source>
</evidence>
<protein>
    <submittedName>
        <fullName evidence="2">DUF5071 domain-containing protein</fullName>
    </submittedName>
</protein>
<keyword evidence="3" id="KW-1185">Reference proteome</keyword>
<sequence length="199" mass="23496">MDNIEIEEYIQNLNSEAPQYLQDYAISQLINLEGSKLHLLLQPISKNYWRNAAIVLKKIGYPRVKSIIPELLEWIQDMNWPGAQEIVDLLITVDDEVVPYVKKVLKSRDGIWIIWLLSEVVSKWNKDLKKQIKDDLYKLSVTLDNNLIIEGVDIQSMKLLYESKFIYKPEVLNIIKRKTELYEELVENLDEFRESIKEM</sequence>
<feature type="domain" description="DUF5071" evidence="1">
    <location>
        <begin position="56"/>
        <end position="154"/>
    </location>
</feature>
<gene>
    <name evidence="2" type="ORF">JK636_22615</name>
</gene>
<dbReference type="EMBL" id="JAESWC010000023">
    <property type="protein sequence ID" value="MBL4938501.1"/>
    <property type="molecule type" value="Genomic_DNA"/>
</dbReference>
<dbReference type="InterPro" id="IPR038692">
    <property type="entry name" value="Cthe_2751_sf"/>
</dbReference>
<dbReference type="Pfam" id="PF16804">
    <property type="entry name" value="DUF5071"/>
    <property type="match status" value="1"/>
</dbReference>
<dbReference type="InterPro" id="IPR031837">
    <property type="entry name" value="DUF5071"/>
</dbReference>